<dbReference type="EC" id="2.1.1.320" evidence="9"/>
<keyword evidence="10" id="KW-1185">Reference proteome</keyword>
<dbReference type="InterPro" id="IPR003788">
    <property type="entry name" value="NDUFAF7"/>
</dbReference>
<proteinExistence type="inferred from homology"/>
<keyword evidence="6 9" id="KW-0496">Mitochondrion</keyword>
<dbReference type="GO" id="GO:0032259">
    <property type="term" value="P:methylation"/>
    <property type="evidence" value="ECO:0007669"/>
    <property type="project" value="UniProtKB-KW"/>
</dbReference>
<dbReference type="InterPro" id="IPR038375">
    <property type="entry name" value="NDUFAF7_sf"/>
</dbReference>
<dbReference type="OMA" id="YYHPQRN"/>
<dbReference type="PANTHER" id="PTHR12049:SF7">
    <property type="entry name" value="PROTEIN ARGININE METHYLTRANSFERASE NDUFAF7, MITOCHONDRIAL"/>
    <property type="match status" value="1"/>
</dbReference>
<dbReference type="RefSeq" id="XP_055878411.1">
    <property type="nucleotide sequence ID" value="XM_056022436.1"/>
</dbReference>
<evidence type="ECO:0000256" key="4">
    <source>
        <dbReference type="ARBA" id="ARBA00022679"/>
    </source>
</evidence>
<evidence type="ECO:0000256" key="9">
    <source>
        <dbReference type="RuleBase" id="RU364114"/>
    </source>
</evidence>
<dbReference type="GO" id="GO:0035243">
    <property type="term" value="F:protein-arginine omega-N symmetric methyltransferase activity"/>
    <property type="evidence" value="ECO:0007669"/>
    <property type="project" value="UniProtKB-EC"/>
</dbReference>
<dbReference type="PANTHER" id="PTHR12049">
    <property type="entry name" value="PROTEIN ARGININE METHYLTRANSFERASE NDUFAF7, MITOCHONDRIAL"/>
    <property type="match status" value="1"/>
</dbReference>
<dbReference type="RefSeq" id="XP_055878413.1">
    <property type="nucleotide sequence ID" value="XM_056022438.1"/>
</dbReference>
<protein>
    <recommendedName>
        <fullName evidence="9">Protein arginine methyltransferase NDUFAF7</fullName>
        <ecNumber evidence="9">2.1.1.320</ecNumber>
    </recommendedName>
</protein>
<reference evidence="11 12" key="1">
    <citation type="submission" date="2025-04" db="UniProtKB">
        <authorList>
            <consortium name="RefSeq"/>
        </authorList>
    </citation>
    <scope>IDENTIFICATION</scope>
</reference>
<evidence type="ECO:0000313" key="14">
    <source>
        <dbReference type="RefSeq" id="XP_055878413.1"/>
    </source>
</evidence>
<dbReference type="Pfam" id="PF02636">
    <property type="entry name" value="Methyltransf_28"/>
    <property type="match status" value="1"/>
</dbReference>
<dbReference type="Gene3D" id="3.40.50.12710">
    <property type="match status" value="1"/>
</dbReference>
<evidence type="ECO:0000313" key="10">
    <source>
        <dbReference type="Proteomes" id="UP001165740"/>
    </source>
</evidence>
<evidence type="ECO:0000256" key="7">
    <source>
        <dbReference type="ARBA" id="ARBA00048612"/>
    </source>
</evidence>
<comment type="similarity">
    <text evidence="2 9">Belongs to the NDUFAF7 family.</text>
</comment>
<keyword evidence="5" id="KW-0809">Transit peptide</keyword>
<keyword evidence="3 9" id="KW-0489">Methyltransferase</keyword>
<evidence type="ECO:0000313" key="11">
    <source>
        <dbReference type="RefSeq" id="XP_055878410.1"/>
    </source>
</evidence>
<evidence type="ECO:0000256" key="8">
    <source>
        <dbReference type="ARBA" id="ARBA00054758"/>
    </source>
</evidence>
<dbReference type="Proteomes" id="UP001165740">
    <property type="component" value="Chromosome 3"/>
</dbReference>
<evidence type="ECO:0000313" key="13">
    <source>
        <dbReference type="RefSeq" id="XP_055878412.1"/>
    </source>
</evidence>
<accession>A0A9W2ZTS8</accession>
<keyword evidence="4 9" id="KW-0808">Transferase</keyword>
<dbReference type="PROSITE" id="PS51257">
    <property type="entry name" value="PROKAR_LIPOPROTEIN"/>
    <property type="match status" value="1"/>
</dbReference>
<dbReference type="SUPFAM" id="SSF53335">
    <property type="entry name" value="S-adenosyl-L-methionine-dependent methyltransferases"/>
    <property type="match status" value="1"/>
</dbReference>
<dbReference type="AlphaFoldDB" id="A0A9W2ZTS8"/>
<comment type="subcellular location">
    <subcellularLocation>
        <location evidence="1 9">Mitochondrion</location>
    </subcellularLocation>
</comment>
<dbReference type="RefSeq" id="XP_055878412.1">
    <property type="nucleotide sequence ID" value="XM_056022437.1"/>
</dbReference>
<evidence type="ECO:0000256" key="3">
    <source>
        <dbReference type="ARBA" id="ARBA00022603"/>
    </source>
</evidence>
<sequence length="458" mass="50992">MLLKQVQGGPVLLACKTVFGILNVSKHVSTSIAKPSLMLSSTWPSCAVNQSLHKMYSTVTSSENLLLKHLKQRIQMNGPLTVADYMKEVLTNPQSGYYMNRDVFGTAGDFITSPEISQMFGEMIGVWVVNEWMNHYTDKIQIVELGPGRGTLADDMLRVFAQFPNISDKVSLHLVEVSPTLSIMQGAKLTGKSTEEVAAIRDGADQSGTCYLKLTSKYGPEVSWYKELANVPKNLSCFIAHEFLDALPIHKFHKTEKGWREVMIDVDPLKGTLRFVIAPTRTPASIAYLQGAASDERTNLEVCPSAGLIVQEICSRIKKHKGFAILADYGHTGEKGGTFRAFKSHKLHDPLEEPGTADLTADVDFAYLKKFTGDEVDVFGPITQERYLNNMGIGYRLQALLQTCHQEHWSSLISGYKMLTSPDQMGERFKFMAIMHKEKQNYIPAGFVSLNIPEGTKR</sequence>
<dbReference type="OrthoDB" id="438553at2759"/>
<gene>
    <name evidence="11 12 13 14" type="primary">LOC106051997</name>
</gene>
<name>A0A9W2ZTS8_BIOGL</name>
<dbReference type="GeneID" id="106051997"/>
<evidence type="ECO:0000256" key="2">
    <source>
        <dbReference type="ARBA" id="ARBA00005891"/>
    </source>
</evidence>
<evidence type="ECO:0000256" key="6">
    <source>
        <dbReference type="ARBA" id="ARBA00023128"/>
    </source>
</evidence>
<comment type="function">
    <text evidence="8">Arginine methyltransferase involved in the assembly or stability of mitochondrial NADH:ubiquinone oxidoreductase complex (complex I). Acts by mediating symmetric dimethylation of 'Arg-118' of NDUFS2 after it assembles into the complex I, stabilizing the early intermediate complex.</text>
</comment>
<dbReference type="GO" id="GO:0032981">
    <property type="term" value="P:mitochondrial respiratory chain complex I assembly"/>
    <property type="evidence" value="ECO:0007669"/>
    <property type="project" value="TreeGrafter"/>
</dbReference>
<evidence type="ECO:0000256" key="1">
    <source>
        <dbReference type="ARBA" id="ARBA00004173"/>
    </source>
</evidence>
<evidence type="ECO:0000313" key="12">
    <source>
        <dbReference type="RefSeq" id="XP_055878411.1"/>
    </source>
</evidence>
<comment type="catalytic activity">
    <reaction evidence="7 9">
        <text>L-arginyl-[protein] + 2 S-adenosyl-L-methionine = N(omega),N(omega)'-dimethyl-L-arginyl-[protein] + 2 S-adenosyl-L-homocysteine + 2 H(+)</text>
        <dbReference type="Rhea" id="RHEA:48108"/>
        <dbReference type="Rhea" id="RHEA-COMP:10532"/>
        <dbReference type="Rhea" id="RHEA-COMP:11992"/>
        <dbReference type="ChEBI" id="CHEBI:15378"/>
        <dbReference type="ChEBI" id="CHEBI:29965"/>
        <dbReference type="ChEBI" id="CHEBI:57856"/>
        <dbReference type="ChEBI" id="CHEBI:59789"/>
        <dbReference type="ChEBI" id="CHEBI:88221"/>
        <dbReference type="EC" id="2.1.1.320"/>
    </reaction>
</comment>
<dbReference type="RefSeq" id="XP_055878410.1">
    <property type="nucleotide sequence ID" value="XM_056022435.1"/>
</dbReference>
<organism evidence="10 13">
    <name type="scientific">Biomphalaria glabrata</name>
    <name type="common">Bloodfluke planorb</name>
    <name type="synonym">Freshwater snail</name>
    <dbReference type="NCBI Taxonomy" id="6526"/>
    <lineage>
        <taxon>Eukaryota</taxon>
        <taxon>Metazoa</taxon>
        <taxon>Spiralia</taxon>
        <taxon>Lophotrochozoa</taxon>
        <taxon>Mollusca</taxon>
        <taxon>Gastropoda</taxon>
        <taxon>Heterobranchia</taxon>
        <taxon>Euthyneura</taxon>
        <taxon>Panpulmonata</taxon>
        <taxon>Hygrophila</taxon>
        <taxon>Lymnaeoidea</taxon>
        <taxon>Planorbidae</taxon>
        <taxon>Biomphalaria</taxon>
    </lineage>
</organism>
<dbReference type="FunFam" id="3.40.50.12710:FF:000001">
    <property type="entry name" value="Protein arginine methyltransferase NDUFAF7"/>
    <property type="match status" value="1"/>
</dbReference>
<dbReference type="GO" id="GO:0005739">
    <property type="term" value="C:mitochondrion"/>
    <property type="evidence" value="ECO:0007669"/>
    <property type="project" value="UniProtKB-SubCell"/>
</dbReference>
<dbReference type="InterPro" id="IPR029063">
    <property type="entry name" value="SAM-dependent_MTases_sf"/>
</dbReference>
<evidence type="ECO:0000256" key="5">
    <source>
        <dbReference type="ARBA" id="ARBA00022946"/>
    </source>
</evidence>